<reference evidence="6 7" key="1">
    <citation type="submission" date="2017-11" db="EMBL/GenBank/DDBJ databases">
        <title>Genomic Encyclopedia of Archaeal and Bacterial Type Strains, Phase II (KMG-II): From Individual Species to Whole Genera.</title>
        <authorList>
            <person name="Goeker M."/>
        </authorList>
    </citation>
    <scope>NUCLEOTIDE SEQUENCE [LARGE SCALE GENOMIC DNA]</scope>
    <source>
        <strain evidence="6 7">DSM 25625</strain>
    </source>
</reference>
<dbReference type="Gene3D" id="3.50.50.60">
    <property type="entry name" value="FAD/NAD(P)-binding domain"/>
    <property type="match status" value="2"/>
</dbReference>
<evidence type="ECO:0000259" key="5">
    <source>
        <dbReference type="Pfam" id="PF07992"/>
    </source>
</evidence>
<evidence type="ECO:0000256" key="1">
    <source>
        <dbReference type="ARBA" id="ARBA00001974"/>
    </source>
</evidence>
<dbReference type="Proteomes" id="UP000230161">
    <property type="component" value="Unassembled WGS sequence"/>
</dbReference>
<dbReference type="Pfam" id="PF07992">
    <property type="entry name" value="Pyr_redox_2"/>
    <property type="match status" value="1"/>
</dbReference>
<organism evidence="6 7">
    <name type="scientific">Compostimonas suwonensis</name>
    <dbReference type="NCBI Taxonomy" id="1048394"/>
    <lineage>
        <taxon>Bacteria</taxon>
        <taxon>Bacillati</taxon>
        <taxon>Actinomycetota</taxon>
        <taxon>Actinomycetes</taxon>
        <taxon>Micrococcales</taxon>
        <taxon>Microbacteriaceae</taxon>
        <taxon>Compostimonas</taxon>
    </lineage>
</organism>
<keyword evidence="4" id="KW-0560">Oxidoreductase</keyword>
<dbReference type="Gene3D" id="3.30.390.30">
    <property type="match status" value="1"/>
</dbReference>
<feature type="domain" description="FAD/NAD(P)-binding" evidence="5">
    <location>
        <begin position="1"/>
        <end position="293"/>
    </location>
</feature>
<name>A0A2M9BWS1_9MICO</name>
<evidence type="ECO:0000313" key="7">
    <source>
        <dbReference type="Proteomes" id="UP000230161"/>
    </source>
</evidence>
<dbReference type="EMBL" id="PGFB01000003">
    <property type="protein sequence ID" value="PJJ62406.1"/>
    <property type="molecule type" value="Genomic_DNA"/>
</dbReference>
<dbReference type="InterPro" id="IPR023753">
    <property type="entry name" value="FAD/NAD-binding_dom"/>
</dbReference>
<evidence type="ECO:0000313" key="6">
    <source>
        <dbReference type="EMBL" id="PJJ62406.1"/>
    </source>
</evidence>
<accession>A0A2M9BWS1</accession>
<dbReference type="SUPFAM" id="SSF55424">
    <property type="entry name" value="FAD/NAD-linked reductases, dimerisation (C-terminal) domain"/>
    <property type="match status" value="1"/>
</dbReference>
<evidence type="ECO:0000256" key="3">
    <source>
        <dbReference type="ARBA" id="ARBA00022827"/>
    </source>
</evidence>
<dbReference type="PRINTS" id="PR00411">
    <property type="entry name" value="PNDRDTASEI"/>
</dbReference>
<dbReference type="InterPro" id="IPR050446">
    <property type="entry name" value="FAD-oxidoreductase/Apoptosis"/>
</dbReference>
<comment type="cofactor">
    <cofactor evidence="1">
        <name>FAD</name>
        <dbReference type="ChEBI" id="CHEBI:57692"/>
    </cofactor>
</comment>
<proteinExistence type="predicted"/>
<dbReference type="AlphaFoldDB" id="A0A2M9BWS1"/>
<evidence type="ECO:0000256" key="4">
    <source>
        <dbReference type="ARBA" id="ARBA00023002"/>
    </source>
</evidence>
<dbReference type="InterPro" id="IPR016156">
    <property type="entry name" value="FAD/NAD-linked_Rdtase_dimer_sf"/>
</dbReference>
<dbReference type="PANTHER" id="PTHR43557:SF2">
    <property type="entry name" value="RIESKE DOMAIN-CONTAINING PROTEIN-RELATED"/>
    <property type="match status" value="1"/>
</dbReference>
<protein>
    <submittedName>
        <fullName evidence="6">NADPH-dependent 2,4-dienoyl-CoA reductase/sulfur reductase-like enzyme</fullName>
    </submittedName>
</protein>
<sequence>MRIVVVGGSLGALRVVEALRARGYADELVVVGTEQTMPYSRPPLTKGTLPGAGDIESVLLRIKPSIANVEWRLGVTATSADLEAGWIELDTGERLGYDGLVIATGVRARQLPFDAPTVPRLSFRTYADYLRSREFTSPGGRIVCVGAGFVGCEFAATAIELGCRVTVVDPLPTPMGRVLGHELGAAIQHRHEESGIAFHMGRGVAAYHGADTGIAEVLLDDGSALEADLIVEALGTRPNTEWLAGTSLDISDGVLCDGRLRAVGAENVVVVGDVARFPNPLFDEVPRRVEHWTMVPETAKRAAATLVALLGSGELDETPFAPLPVFWSDQHVVRVQAFGSPHLGDSATLLDGDVSGDVAYAYWRGDQAVGVAMLGFATKAPEYRAWIVDQLGGSR</sequence>
<gene>
    <name evidence="6" type="ORF">CLV54_2209</name>
</gene>
<evidence type="ECO:0000256" key="2">
    <source>
        <dbReference type="ARBA" id="ARBA00022630"/>
    </source>
</evidence>
<dbReference type="RefSeq" id="WP_100344966.1">
    <property type="nucleotide sequence ID" value="NZ_PGFB01000003.1"/>
</dbReference>
<dbReference type="PANTHER" id="PTHR43557">
    <property type="entry name" value="APOPTOSIS-INDUCING FACTOR 1"/>
    <property type="match status" value="1"/>
</dbReference>
<keyword evidence="3" id="KW-0274">FAD</keyword>
<dbReference type="GO" id="GO:0016651">
    <property type="term" value="F:oxidoreductase activity, acting on NAD(P)H"/>
    <property type="evidence" value="ECO:0007669"/>
    <property type="project" value="TreeGrafter"/>
</dbReference>
<keyword evidence="2" id="KW-0285">Flavoprotein</keyword>
<dbReference type="OrthoDB" id="1145at2"/>
<comment type="caution">
    <text evidence="6">The sequence shown here is derived from an EMBL/GenBank/DDBJ whole genome shotgun (WGS) entry which is preliminary data.</text>
</comment>
<dbReference type="PRINTS" id="PR00368">
    <property type="entry name" value="FADPNR"/>
</dbReference>
<dbReference type="InterPro" id="IPR036188">
    <property type="entry name" value="FAD/NAD-bd_sf"/>
</dbReference>
<keyword evidence="7" id="KW-1185">Reference proteome</keyword>
<dbReference type="SUPFAM" id="SSF51905">
    <property type="entry name" value="FAD/NAD(P)-binding domain"/>
    <property type="match status" value="2"/>
</dbReference>
<dbReference type="GO" id="GO:0005737">
    <property type="term" value="C:cytoplasm"/>
    <property type="evidence" value="ECO:0007669"/>
    <property type="project" value="TreeGrafter"/>
</dbReference>